<dbReference type="Proteomes" id="UP000002164">
    <property type="component" value="Chromosome"/>
</dbReference>
<organism evidence="2 3">
    <name type="scientific">Lysinibacillus sphaericus (strain C3-41)</name>
    <dbReference type="NCBI Taxonomy" id="444177"/>
    <lineage>
        <taxon>Bacteria</taxon>
        <taxon>Bacillati</taxon>
        <taxon>Bacillota</taxon>
        <taxon>Bacilli</taxon>
        <taxon>Bacillales</taxon>
        <taxon>Bacillaceae</taxon>
        <taxon>Lysinibacillus</taxon>
    </lineage>
</organism>
<dbReference type="EnsemblBacteria" id="ACA40194">
    <property type="protein sequence ID" value="ACA40194"/>
    <property type="gene ID" value="Bsph_2654"/>
</dbReference>
<dbReference type="HOGENOM" id="CLU_3218276_0_0_9"/>
<reference evidence="2 3" key="1">
    <citation type="journal article" date="2008" name="J. Bacteriol.">
        <title>Complete genome sequence of the mosquitocidal bacterium Bacillus sphaericus C3-41 and comparison with those of closely related Bacillus species.</title>
        <authorList>
            <person name="Hu X."/>
            <person name="Fan W."/>
            <person name="Han B."/>
            <person name="Liu H."/>
            <person name="Zheng D."/>
            <person name="Li Q."/>
            <person name="Dong W."/>
            <person name="Yan J."/>
            <person name="Gao M."/>
            <person name="Berry C."/>
            <person name="Yuan Z."/>
        </authorList>
    </citation>
    <scope>NUCLEOTIDE SEQUENCE [LARGE SCALE GENOMIC DNA]</scope>
    <source>
        <strain evidence="2 3">C3-41</strain>
    </source>
</reference>
<accession>B1HYN3</accession>
<dbReference type="Pfam" id="PF13129">
    <property type="entry name" value="DUF3953"/>
    <property type="match status" value="1"/>
</dbReference>
<gene>
    <name evidence="2" type="ordered locus">Bsph_2654</name>
</gene>
<keyword evidence="1" id="KW-0472">Membrane</keyword>
<dbReference type="AlphaFoldDB" id="B1HYN3"/>
<evidence type="ECO:0000313" key="3">
    <source>
        <dbReference type="Proteomes" id="UP000002164"/>
    </source>
</evidence>
<dbReference type="EMBL" id="CP000817">
    <property type="protein sequence ID" value="ACA40194.1"/>
    <property type="molecule type" value="Genomic_DNA"/>
</dbReference>
<evidence type="ECO:0008006" key="4">
    <source>
        <dbReference type="Google" id="ProtNLM"/>
    </source>
</evidence>
<protein>
    <recommendedName>
        <fullName evidence="4">DUF3953 domain-containing protein</fullName>
    </recommendedName>
</protein>
<evidence type="ECO:0000256" key="1">
    <source>
        <dbReference type="SAM" id="Phobius"/>
    </source>
</evidence>
<dbReference type="KEGG" id="lsp:Bsph_2654"/>
<feature type="transmembrane region" description="Helical" evidence="1">
    <location>
        <begin position="23"/>
        <end position="40"/>
    </location>
</feature>
<keyword evidence="1" id="KW-1133">Transmembrane helix</keyword>
<dbReference type="InterPro" id="IPR025018">
    <property type="entry name" value="DUF3953"/>
</dbReference>
<keyword evidence="1" id="KW-0812">Transmembrane</keyword>
<evidence type="ECO:0000313" key="2">
    <source>
        <dbReference type="EMBL" id="ACA40194.1"/>
    </source>
</evidence>
<sequence length="44" mass="5271">MIFFLGLLMLILGIKEFQREQKVYGWLFIGVFLLIEYVSIQTFL</sequence>
<proteinExistence type="predicted"/>
<name>B1HYN3_LYSSC</name>